<keyword evidence="3" id="KW-1185">Reference proteome</keyword>
<dbReference type="EMBL" id="JBHTJM010000009">
    <property type="protein sequence ID" value="MFD0964570.1"/>
    <property type="molecule type" value="Genomic_DNA"/>
</dbReference>
<dbReference type="Pfam" id="PF09527">
    <property type="entry name" value="ATPase_gene1"/>
    <property type="match status" value="1"/>
</dbReference>
<protein>
    <submittedName>
        <fullName evidence="2">AtpZ/AtpI family protein</fullName>
    </submittedName>
</protein>
<evidence type="ECO:0000256" key="1">
    <source>
        <dbReference type="SAM" id="Phobius"/>
    </source>
</evidence>
<dbReference type="RefSeq" id="WP_377716112.1">
    <property type="nucleotide sequence ID" value="NZ_JBHTJM010000009.1"/>
</dbReference>
<sequence>MDKNNRKKQLKNYARFSGIALQMGATIYLGSLLGKWLDGKFPNENELYTKIVTLTAVFLAMYSVIKQVTNISNKK</sequence>
<evidence type="ECO:0000313" key="3">
    <source>
        <dbReference type="Proteomes" id="UP001596997"/>
    </source>
</evidence>
<keyword evidence="1" id="KW-0812">Transmembrane</keyword>
<name>A0ABW3I3Y4_9FLAO</name>
<keyword evidence="1" id="KW-1133">Transmembrane helix</keyword>
<dbReference type="Proteomes" id="UP001596997">
    <property type="component" value="Unassembled WGS sequence"/>
</dbReference>
<feature type="transmembrane region" description="Helical" evidence="1">
    <location>
        <begin position="47"/>
        <end position="65"/>
    </location>
</feature>
<feature type="transmembrane region" description="Helical" evidence="1">
    <location>
        <begin position="12"/>
        <end position="35"/>
    </location>
</feature>
<dbReference type="InterPro" id="IPR032820">
    <property type="entry name" value="ATPase_put"/>
</dbReference>
<reference evidence="3" key="1">
    <citation type="journal article" date="2019" name="Int. J. Syst. Evol. Microbiol.">
        <title>The Global Catalogue of Microorganisms (GCM) 10K type strain sequencing project: providing services to taxonomists for standard genome sequencing and annotation.</title>
        <authorList>
            <consortium name="The Broad Institute Genomics Platform"/>
            <consortium name="The Broad Institute Genome Sequencing Center for Infectious Disease"/>
            <person name="Wu L."/>
            <person name="Ma J."/>
        </authorList>
    </citation>
    <scope>NUCLEOTIDE SEQUENCE [LARGE SCALE GENOMIC DNA]</scope>
    <source>
        <strain evidence="3">CCUG 62114</strain>
    </source>
</reference>
<proteinExistence type="predicted"/>
<comment type="caution">
    <text evidence="2">The sequence shown here is derived from an EMBL/GenBank/DDBJ whole genome shotgun (WGS) entry which is preliminary data.</text>
</comment>
<accession>A0ABW3I3Y4</accession>
<gene>
    <name evidence="2" type="ORF">ACFQ1O_11200</name>
</gene>
<keyword evidence="1" id="KW-0472">Membrane</keyword>
<organism evidence="2 3">
    <name type="scientific">Pseudofulvibacter geojedonensis</name>
    <dbReference type="NCBI Taxonomy" id="1123758"/>
    <lineage>
        <taxon>Bacteria</taxon>
        <taxon>Pseudomonadati</taxon>
        <taxon>Bacteroidota</taxon>
        <taxon>Flavobacteriia</taxon>
        <taxon>Flavobacteriales</taxon>
        <taxon>Flavobacteriaceae</taxon>
        <taxon>Pseudofulvibacter</taxon>
    </lineage>
</organism>
<evidence type="ECO:0000313" key="2">
    <source>
        <dbReference type="EMBL" id="MFD0964570.1"/>
    </source>
</evidence>